<keyword evidence="3" id="KW-0482">Metalloprotease</keyword>
<keyword evidence="4" id="KW-1185">Reference proteome</keyword>
<proteinExistence type="predicted"/>
<protein>
    <submittedName>
        <fullName evidence="3">CPBP family intramembrane metalloprotease</fullName>
    </submittedName>
</protein>
<keyword evidence="1" id="KW-1133">Transmembrane helix</keyword>
<dbReference type="Pfam" id="PF02517">
    <property type="entry name" value="Rce1-like"/>
    <property type="match status" value="1"/>
</dbReference>
<feature type="transmembrane region" description="Helical" evidence="1">
    <location>
        <begin position="108"/>
        <end position="126"/>
    </location>
</feature>
<feature type="transmembrane region" description="Helical" evidence="1">
    <location>
        <begin position="169"/>
        <end position="187"/>
    </location>
</feature>
<sequence length="217" mass="25310">MNIKSFGKDILKAFIIAFLVLFPHVVPLPFYSYAIVCLAVIVIYLRRQKKTLPDLGLKRNGLTTHTFVIGILSALFWIAFNKWVYHPFITHFFIIEPYTEYDFIRKKLSNLIITLIAAWIIGGFYEEIVFRGFIQTIIRGWFIKSRHSFWLAGFLTSSLFGVYHWQQGIFGIISSALGGLFWTFLLWRYKGNLWYPIISHAVYDTIALTMIYFGIAI</sequence>
<dbReference type="GO" id="GO:0004175">
    <property type="term" value="F:endopeptidase activity"/>
    <property type="evidence" value="ECO:0007669"/>
    <property type="project" value="UniProtKB-ARBA"/>
</dbReference>
<feature type="domain" description="CAAX prenyl protease 2/Lysostaphin resistance protein A-like" evidence="2">
    <location>
        <begin position="110"/>
        <end position="205"/>
    </location>
</feature>
<evidence type="ECO:0000313" key="4">
    <source>
        <dbReference type="Proteomes" id="UP001155483"/>
    </source>
</evidence>
<feature type="transmembrane region" description="Helical" evidence="1">
    <location>
        <begin position="194"/>
        <end position="215"/>
    </location>
</feature>
<dbReference type="GO" id="GO:0008237">
    <property type="term" value="F:metallopeptidase activity"/>
    <property type="evidence" value="ECO:0007669"/>
    <property type="project" value="UniProtKB-KW"/>
</dbReference>
<dbReference type="EMBL" id="JAOTIF010000020">
    <property type="protein sequence ID" value="MCU7551386.1"/>
    <property type="molecule type" value="Genomic_DNA"/>
</dbReference>
<keyword evidence="1" id="KW-0472">Membrane</keyword>
<reference evidence="3" key="1">
    <citation type="submission" date="2022-09" db="EMBL/GenBank/DDBJ databases">
        <authorList>
            <person name="Yuan C."/>
            <person name="Ke Z."/>
        </authorList>
    </citation>
    <scope>NUCLEOTIDE SEQUENCE</scope>
    <source>
        <strain evidence="3">LB-8</strain>
    </source>
</reference>
<evidence type="ECO:0000256" key="1">
    <source>
        <dbReference type="SAM" id="Phobius"/>
    </source>
</evidence>
<evidence type="ECO:0000259" key="2">
    <source>
        <dbReference type="Pfam" id="PF02517"/>
    </source>
</evidence>
<keyword evidence="3" id="KW-0645">Protease</keyword>
<feature type="transmembrane region" description="Helical" evidence="1">
    <location>
        <begin position="147"/>
        <end position="163"/>
    </location>
</feature>
<accession>A0A9X2XYS6</accession>
<feature type="transmembrane region" description="Helical" evidence="1">
    <location>
        <begin position="14"/>
        <end position="45"/>
    </location>
</feature>
<reference evidence="3" key="2">
    <citation type="submission" date="2023-04" db="EMBL/GenBank/DDBJ databases">
        <title>Paracnuella aquatica gen. nov., sp. nov., a member of the family Chitinophagaceae isolated from a hot spring.</title>
        <authorList>
            <person name="Wang C."/>
        </authorList>
    </citation>
    <scope>NUCLEOTIDE SEQUENCE</scope>
    <source>
        <strain evidence="3">LB-8</strain>
    </source>
</reference>
<feature type="transmembrane region" description="Helical" evidence="1">
    <location>
        <begin position="66"/>
        <end position="88"/>
    </location>
</feature>
<keyword evidence="3" id="KW-0378">Hydrolase</keyword>
<dbReference type="Proteomes" id="UP001155483">
    <property type="component" value="Unassembled WGS sequence"/>
</dbReference>
<gene>
    <name evidence="3" type="ORF">OCK74_19850</name>
</gene>
<dbReference type="AlphaFoldDB" id="A0A9X2XYS6"/>
<name>A0A9X2XYS6_9BACT</name>
<comment type="caution">
    <text evidence="3">The sequence shown here is derived from an EMBL/GenBank/DDBJ whole genome shotgun (WGS) entry which is preliminary data.</text>
</comment>
<dbReference type="GO" id="GO:0080120">
    <property type="term" value="P:CAAX-box protein maturation"/>
    <property type="evidence" value="ECO:0007669"/>
    <property type="project" value="UniProtKB-ARBA"/>
</dbReference>
<keyword evidence="1" id="KW-0812">Transmembrane</keyword>
<dbReference type="RefSeq" id="WP_279298825.1">
    <property type="nucleotide sequence ID" value="NZ_JAOTIF010000020.1"/>
</dbReference>
<dbReference type="InterPro" id="IPR003675">
    <property type="entry name" value="Rce1/LyrA-like_dom"/>
</dbReference>
<evidence type="ECO:0000313" key="3">
    <source>
        <dbReference type="EMBL" id="MCU7551386.1"/>
    </source>
</evidence>
<organism evidence="3 4">
    <name type="scientific">Paraflavisolibacter caeni</name>
    <dbReference type="NCBI Taxonomy" id="2982496"/>
    <lineage>
        <taxon>Bacteria</taxon>
        <taxon>Pseudomonadati</taxon>
        <taxon>Bacteroidota</taxon>
        <taxon>Chitinophagia</taxon>
        <taxon>Chitinophagales</taxon>
        <taxon>Chitinophagaceae</taxon>
        <taxon>Paraflavisolibacter</taxon>
    </lineage>
</organism>